<dbReference type="Proteomes" id="UP000824120">
    <property type="component" value="Chromosome 2"/>
</dbReference>
<evidence type="ECO:0000256" key="8">
    <source>
        <dbReference type="SAM" id="MobiDB-lite"/>
    </source>
</evidence>
<evidence type="ECO:0000256" key="7">
    <source>
        <dbReference type="ARBA" id="ARBA00023136"/>
    </source>
</evidence>
<dbReference type="AlphaFoldDB" id="A0A9J6ARB7"/>
<comment type="caution">
    <text evidence="10">The sequence shown here is derived from an EMBL/GenBank/DDBJ whole genome shotgun (WGS) entry which is preliminary data.</text>
</comment>
<feature type="transmembrane region" description="Helical" evidence="9">
    <location>
        <begin position="217"/>
        <end position="235"/>
    </location>
</feature>
<feature type="transmembrane region" description="Helical" evidence="9">
    <location>
        <begin position="193"/>
        <end position="211"/>
    </location>
</feature>
<evidence type="ECO:0000256" key="5">
    <source>
        <dbReference type="ARBA" id="ARBA00022692"/>
    </source>
</evidence>
<comment type="similarity">
    <text evidence="2">Belongs to the nucleotide-sugar transporter family. UDP-galactose:UMP antiporter (TC 2.A.7.11) subfamily.</text>
</comment>
<evidence type="ECO:0008006" key="12">
    <source>
        <dbReference type="Google" id="ProtNLM"/>
    </source>
</evidence>
<comment type="subcellular location">
    <subcellularLocation>
        <location evidence="1">Membrane</location>
        <topology evidence="1">Multi-pass membrane protein</topology>
    </subcellularLocation>
</comment>
<feature type="transmembrane region" description="Helical" evidence="9">
    <location>
        <begin position="20"/>
        <end position="41"/>
    </location>
</feature>
<dbReference type="GO" id="GO:0015297">
    <property type="term" value="F:antiporter activity"/>
    <property type="evidence" value="ECO:0007669"/>
    <property type="project" value="UniProtKB-KW"/>
</dbReference>
<dbReference type="PANTHER" id="PTHR10778">
    <property type="entry name" value="SOLUTE CARRIER FAMILY 35 MEMBER B"/>
    <property type="match status" value="1"/>
</dbReference>
<evidence type="ECO:0000313" key="11">
    <source>
        <dbReference type="Proteomes" id="UP000824120"/>
    </source>
</evidence>
<evidence type="ECO:0000256" key="9">
    <source>
        <dbReference type="SAM" id="Phobius"/>
    </source>
</evidence>
<feature type="transmembrane region" description="Helical" evidence="9">
    <location>
        <begin position="104"/>
        <end position="125"/>
    </location>
</feature>
<feature type="compositionally biased region" description="Basic and acidic residues" evidence="8">
    <location>
        <begin position="382"/>
        <end position="391"/>
    </location>
</feature>
<feature type="region of interest" description="Disordered" evidence="8">
    <location>
        <begin position="367"/>
        <end position="406"/>
    </location>
</feature>
<feature type="transmembrane region" description="Helical" evidence="9">
    <location>
        <begin position="288"/>
        <end position="317"/>
    </location>
</feature>
<evidence type="ECO:0000313" key="10">
    <source>
        <dbReference type="EMBL" id="KAG5626833.1"/>
    </source>
</evidence>
<accession>A0A9J6ARB7</accession>
<protein>
    <recommendedName>
        <fullName evidence="12">UDP-galactose transporter</fullName>
    </recommendedName>
</protein>
<name>A0A9J6ARB7_SOLCO</name>
<keyword evidence="4" id="KW-0050">Antiport</keyword>
<gene>
    <name evidence="10" type="ORF">H5410_012051</name>
</gene>
<keyword evidence="6 9" id="KW-1133">Transmembrane helix</keyword>
<reference evidence="10 11" key="1">
    <citation type="submission" date="2020-09" db="EMBL/GenBank/DDBJ databases">
        <title>De no assembly of potato wild relative species, Solanum commersonii.</title>
        <authorList>
            <person name="Cho K."/>
        </authorList>
    </citation>
    <scope>NUCLEOTIDE SEQUENCE [LARGE SCALE GENOMIC DNA]</scope>
    <source>
        <strain evidence="10">LZ3.2</strain>
        <tissue evidence="10">Leaf</tissue>
    </source>
</reference>
<sequence>MKNDDQSLFLFGISLSTRPRWQQFLLCSSGFFFGYLVNGVCEASFMNLYFLFCNFFVCCLVTKNCPFFIWCLLELQSMFCIFHDENVMNMSDFTLIFMINYRNMYIIGFNSGLVYVALIHFLNGFTPKQMVNPWKDYVKLSTVLMGSHGLTKGSLAFLNYPAQIMFKSAKVLPVMVMGAFVPGLRRKYPPHEYVSAVLLVAGLILFTLADAQTSPNFSLIGVLMISGALVMDSFVGNYQEAIFTTNPNTTQMEMLYCSTIVGFPILFVAMIVTGELRIAWPACAQHPYVYGVLVFEACATFVGQVSVLSLVAIFGAATTTMITTARKAVTLLLSYLIFTKPLTEQHGTGLLLMCMCIIMKMLPENKPPHPRPQKIIPLQQTEKPRETEDNRFQIGIEEEEEKRPLV</sequence>
<evidence type="ECO:0000256" key="4">
    <source>
        <dbReference type="ARBA" id="ARBA00022449"/>
    </source>
</evidence>
<evidence type="ECO:0000256" key="3">
    <source>
        <dbReference type="ARBA" id="ARBA00022448"/>
    </source>
</evidence>
<dbReference type="EMBL" id="JACXVP010000002">
    <property type="protein sequence ID" value="KAG5626833.1"/>
    <property type="molecule type" value="Genomic_DNA"/>
</dbReference>
<dbReference type="PANTHER" id="PTHR10778:SF43">
    <property type="entry name" value="UDP-GALACTOSE_UDP-GLUCOSE TRANSPORTER 4-LIKE"/>
    <property type="match status" value="1"/>
</dbReference>
<dbReference type="GO" id="GO:0046964">
    <property type="term" value="F:3'-phosphoadenosine 5'-phosphosulfate transmembrane transporter activity"/>
    <property type="evidence" value="ECO:0007669"/>
    <property type="project" value="TreeGrafter"/>
</dbReference>
<dbReference type="Pfam" id="PF08449">
    <property type="entry name" value="UAA"/>
    <property type="match status" value="1"/>
</dbReference>
<proteinExistence type="inferred from homology"/>
<keyword evidence="7 9" id="KW-0472">Membrane</keyword>
<evidence type="ECO:0000256" key="6">
    <source>
        <dbReference type="ARBA" id="ARBA00022989"/>
    </source>
</evidence>
<dbReference type="InterPro" id="IPR013657">
    <property type="entry name" value="SCL35B1-4/HUT1"/>
</dbReference>
<evidence type="ECO:0000256" key="2">
    <source>
        <dbReference type="ARBA" id="ARBA00008349"/>
    </source>
</evidence>
<organism evidence="10 11">
    <name type="scientific">Solanum commersonii</name>
    <name type="common">Commerson's wild potato</name>
    <name type="synonym">Commerson's nightshade</name>
    <dbReference type="NCBI Taxonomy" id="4109"/>
    <lineage>
        <taxon>Eukaryota</taxon>
        <taxon>Viridiplantae</taxon>
        <taxon>Streptophyta</taxon>
        <taxon>Embryophyta</taxon>
        <taxon>Tracheophyta</taxon>
        <taxon>Spermatophyta</taxon>
        <taxon>Magnoliopsida</taxon>
        <taxon>eudicotyledons</taxon>
        <taxon>Gunneridae</taxon>
        <taxon>Pentapetalae</taxon>
        <taxon>asterids</taxon>
        <taxon>lamiids</taxon>
        <taxon>Solanales</taxon>
        <taxon>Solanaceae</taxon>
        <taxon>Solanoideae</taxon>
        <taxon>Solaneae</taxon>
        <taxon>Solanum</taxon>
    </lineage>
</organism>
<feature type="transmembrane region" description="Helical" evidence="9">
    <location>
        <begin position="48"/>
        <end position="69"/>
    </location>
</feature>
<feature type="transmembrane region" description="Helical" evidence="9">
    <location>
        <begin position="255"/>
        <end position="276"/>
    </location>
</feature>
<keyword evidence="3" id="KW-0813">Transport</keyword>
<dbReference type="GO" id="GO:0005789">
    <property type="term" value="C:endoplasmic reticulum membrane"/>
    <property type="evidence" value="ECO:0007669"/>
    <property type="project" value="TreeGrafter"/>
</dbReference>
<keyword evidence="11" id="KW-1185">Reference proteome</keyword>
<keyword evidence="5 9" id="KW-0812">Transmembrane</keyword>
<dbReference type="GO" id="GO:0000139">
    <property type="term" value="C:Golgi membrane"/>
    <property type="evidence" value="ECO:0007669"/>
    <property type="project" value="TreeGrafter"/>
</dbReference>
<dbReference type="OrthoDB" id="1601at2759"/>
<evidence type="ECO:0000256" key="1">
    <source>
        <dbReference type="ARBA" id="ARBA00004141"/>
    </source>
</evidence>